<name>A0A133KAE9_HEYCO</name>
<gene>
    <name evidence="1" type="ORF">HMPREF3213_03772</name>
</gene>
<dbReference type="AlphaFoldDB" id="A0A133KAE9"/>
<accession>A0A133KAE9</accession>
<dbReference type="PATRIC" id="fig|1398.22.peg.3775"/>
<evidence type="ECO:0000313" key="2">
    <source>
        <dbReference type="Proteomes" id="UP000070376"/>
    </source>
</evidence>
<protein>
    <submittedName>
        <fullName evidence="1">Uncharacterized protein</fullName>
    </submittedName>
</protein>
<sequence>MGVEPVSVRIISGIVAAHWKLAQESKWGYNPPPPLNHLAIVSIPWKPAQERRLRNGVTTRLHLNQLVIVADRWKPAKKGT</sequence>
<comment type="caution">
    <text evidence="1">The sequence shown here is derived from an EMBL/GenBank/DDBJ whole genome shotgun (WGS) entry which is preliminary data.</text>
</comment>
<dbReference type="EMBL" id="LRPN01000197">
    <property type="protein sequence ID" value="KWZ76522.1"/>
    <property type="molecule type" value="Genomic_DNA"/>
</dbReference>
<reference evidence="2" key="1">
    <citation type="submission" date="2016-01" db="EMBL/GenBank/DDBJ databases">
        <authorList>
            <person name="Mitreva M."/>
            <person name="Pepin K.H."/>
            <person name="Mihindukulasuriya K.A."/>
            <person name="Fulton R."/>
            <person name="Fronick C."/>
            <person name="O'Laughlin M."/>
            <person name="Miner T."/>
            <person name="Herter B."/>
            <person name="Rosa B.A."/>
            <person name="Cordes M."/>
            <person name="Tomlinson C."/>
            <person name="Wollam A."/>
            <person name="Palsikar V.B."/>
            <person name="Mardis E.R."/>
            <person name="Wilson R.K."/>
        </authorList>
    </citation>
    <scope>NUCLEOTIDE SEQUENCE [LARGE SCALE GENOMIC DNA]</scope>
    <source>
        <strain evidence="2">GED7749B</strain>
    </source>
</reference>
<organism evidence="1 2">
    <name type="scientific">Heyndrickxia coagulans</name>
    <name type="common">Weizmannia coagulans</name>
    <dbReference type="NCBI Taxonomy" id="1398"/>
    <lineage>
        <taxon>Bacteria</taxon>
        <taxon>Bacillati</taxon>
        <taxon>Bacillota</taxon>
        <taxon>Bacilli</taxon>
        <taxon>Bacillales</taxon>
        <taxon>Bacillaceae</taxon>
        <taxon>Heyndrickxia</taxon>
    </lineage>
</organism>
<proteinExistence type="predicted"/>
<evidence type="ECO:0000313" key="1">
    <source>
        <dbReference type="EMBL" id="KWZ76522.1"/>
    </source>
</evidence>
<dbReference type="Proteomes" id="UP000070376">
    <property type="component" value="Unassembled WGS sequence"/>
</dbReference>